<protein>
    <recommendedName>
        <fullName evidence="3">DUF1499 domain-containing protein</fullName>
    </recommendedName>
</protein>
<dbReference type="EMBL" id="UINC01124791">
    <property type="protein sequence ID" value="SVD02180.1"/>
    <property type="molecule type" value="Genomic_DNA"/>
</dbReference>
<keyword evidence="1" id="KW-1133">Transmembrane helix</keyword>
<name>A0A382RXI0_9ZZZZ</name>
<reference evidence="2" key="1">
    <citation type="submission" date="2018-05" db="EMBL/GenBank/DDBJ databases">
        <authorList>
            <person name="Lanie J.A."/>
            <person name="Ng W.-L."/>
            <person name="Kazmierczak K.M."/>
            <person name="Andrzejewski T.M."/>
            <person name="Davidsen T.M."/>
            <person name="Wayne K.J."/>
            <person name="Tettelin H."/>
            <person name="Glass J.I."/>
            <person name="Rusch D."/>
            <person name="Podicherti R."/>
            <person name="Tsui H.-C.T."/>
            <person name="Winkler M.E."/>
        </authorList>
    </citation>
    <scope>NUCLEOTIDE SEQUENCE</scope>
</reference>
<feature type="transmembrane region" description="Helical" evidence="1">
    <location>
        <begin position="48"/>
        <end position="67"/>
    </location>
</feature>
<organism evidence="2">
    <name type="scientific">marine metagenome</name>
    <dbReference type="NCBI Taxonomy" id="408172"/>
    <lineage>
        <taxon>unclassified sequences</taxon>
        <taxon>metagenomes</taxon>
        <taxon>ecological metagenomes</taxon>
    </lineage>
</organism>
<evidence type="ECO:0000313" key="2">
    <source>
        <dbReference type="EMBL" id="SVD02180.1"/>
    </source>
</evidence>
<keyword evidence="1" id="KW-0472">Membrane</keyword>
<keyword evidence="1" id="KW-0812">Transmembrane</keyword>
<dbReference type="AlphaFoldDB" id="A0A382RXI0"/>
<dbReference type="Pfam" id="PF07386">
    <property type="entry name" value="DUF1499"/>
    <property type="match status" value="1"/>
</dbReference>
<feature type="transmembrane region" description="Helical" evidence="1">
    <location>
        <begin position="79"/>
        <end position="97"/>
    </location>
</feature>
<evidence type="ECO:0008006" key="3">
    <source>
        <dbReference type="Google" id="ProtNLM"/>
    </source>
</evidence>
<sequence length="258" mass="28137">MVDIVEIRLSNFVRLGFLISVVSSLVLVVAALGYRWDLWSVRFALLTLTKYGAYGALVGAALSLIGIGKSWPGGTSRGLILSIVGVIVGLGAFHFIFQQWKMVQTSPFIHDITTDTENPPKFVAIVPLRDSVDATHEYGGSGLALLQRYGGFNEPYKNILPVTTTSARDEAYDRALAVAQKTDWSIVGASREDGRIEAFDTSFWYGFIDDIVIRVIATPDGSRVDMRSTSRVGRSDVGVNAARIREYTSTLSGILAPK</sequence>
<gene>
    <name evidence="2" type="ORF">METZ01_LOCUS355034</name>
</gene>
<accession>A0A382RXI0</accession>
<proteinExistence type="predicted"/>
<evidence type="ECO:0000256" key="1">
    <source>
        <dbReference type="SAM" id="Phobius"/>
    </source>
</evidence>
<dbReference type="InterPro" id="IPR010865">
    <property type="entry name" value="DUF1499"/>
</dbReference>
<feature type="transmembrane region" description="Helical" evidence="1">
    <location>
        <begin position="12"/>
        <end position="36"/>
    </location>
</feature>